<reference evidence="8" key="1">
    <citation type="submission" date="2023-02" db="EMBL/GenBank/DDBJ databases">
        <title>Genome of toxic invasive species Heracleum sosnowskyi carries increased number of genes despite the absence of recent whole-genome duplications.</title>
        <authorList>
            <person name="Schelkunov M."/>
            <person name="Shtratnikova V."/>
            <person name="Makarenko M."/>
            <person name="Klepikova A."/>
            <person name="Omelchenko D."/>
            <person name="Novikova G."/>
            <person name="Obukhova E."/>
            <person name="Bogdanov V."/>
            <person name="Penin A."/>
            <person name="Logacheva M."/>
        </authorList>
    </citation>
    <scope>NUCLEOTIDE SEQUENCE</scope>
    <source>
        <strain evidence="8">Hsosn_3</strain>
        <tissue evidence="8">Leaf</tissue>
    </source>
</reference>
<dbReference type="Gene3D" id="3.60.21.60">
    <property type="match status" value="1"/>
</dbReference>
<keyword evidence="3" id="KW-0235">DNA replication</keyword>
<dbReference type="GO" id="GO:0003677">
    <property type="term" value="F:DNA binding"/>
    <property type="evidence" value="ECO:0007669"/>
    <property type="project" value="UniProtKB-KW"/>
</dbReference>
<dbReference type="InterPro" id="IPR016266">
    <property type="entry name" value="POLE2"/>
</dbReference>
<evidence type="ECO:0000313" key="8">
    <source>
        <dbReference type="EMBL" id="KAK1371915.1"/>
    </source>
</evidence>
<accession>A0AAD8HRA3</accession>
<dbReference type="EMBL" id="JAUIZM010000008">
    <property type="protein sequence ID" value="KAK1371915.1"/>
    <property type="molecule type" value="Genomic_DNA"/>
</dbReference>
<comment type="subcellular location">
    <subcellularLocation>
        <location evidence="1">Nucleus</location>
    </subcellularLocation>
</comment>
<dbReference type="InterPro" id="IPR007185">
    <property type="entry name" value="DNA_pol_a/d/e_bsu"/>
</dbReference>
<proteinExistence type="inferred from homology"/>
<comment type="caution">
    <text evidence="8">The sequence shown here is derived from an EMBL/GenBank/DDBJ whole genome shotgun (WGS) entry which is preliminary data.</text>
</comment>
<dbReference type="Pfam" id="PF04042">
    <property type="entry name" value="DNA_pol_E_B"/>
    <property type="match status" value="1"/>
</dbReference>
<evidence type="ECO:0000256" key="4">
    <source>
        <dbReference type="ARBA" id="ARBA00023125"/>
    </source>
</evidence>
<keyword evidence="5" id="KW-0539">Nucleus</keyword>
<organism evidence="8 9">
    <name type="scientific">Heracleum sosnowskyi</name>
    <dbReference type="NCBI Taxonomy" id="360622"/>
    <lineage>
        <taxon>Eukaryota</taxon>
        <taxon>Viridiplantae</taxon>
        <taxon>Streptophyta</taxon>
        <taxon>Embryophyta</taxon>
        <taxon>Tracheophyta</taxon>
        <taxon>Spermatophyta</taxon>
        <taxon>Magnoliopsida</taxon>
        <taxon>eudicotyledons</taxon>
        <taxon>Gunneridae</taxon>
        <taxon>Pentapetalae</taxon>
        <taxon>asterids</taxon>
        <taxon>campanulids</taxon>
        <taxon>Apiales</taxon>
        <taxon>Apiaceae</taxon>
        <taxon>Apioideae</taxon>
        <taxon>apioid superclade</taxon>
        <taxon>Tordylieae</taxon>
        <taxon>Tordyliinae</taxon>
        <taxon>Heracleum</taxon>
    </lineage>
</organism>
<name>A0AAD8HRA3_9APIA</name>
<gene>
    <name evidence="8" type="ORF">POM88_038007</name>
</gene>
<evidence type="ECO:0000256" key="3">
    <source>
        <dbReference type="ARBA" id="ARBA00022705"/>
    </source>
</evidence>
<keyword evidence="4" id="KW-0238">DNA-binding</keyword>
<evidence type="ECO:0000313" key="9">
    <source>
        <dbReference type="Proteomes" id="UP001237642"/>
    </source>
</evidence>
<dbReference type="PANTHER" id="PTHR12708:SF0">
    <property type="entry name" value="DNA POLYMERASE EPSILON SUBUNIT 2"/>
    <property type="match status" value="1"/>
</dbReference>
<evidence type="ECO:0000256" key="6">
    <source>
        <dbReference type="ARBA" id="ARBA00032930"/>
    </source>
</evidence>
<dbReference type="GO" id="GO:0006261">
    <property type="term" value="P:DNA-templated DNA replication"/>
    <property type="evidence" value="ECO:0007669"/>
    <property type="project" value="InterPro"/>
</dbReference>
<dbReference type="GO" id="GO:0008622">
    <property type="term" value="C:epsilon DNA polymerase complex"/>
    <property type="evidence" value="ECO:0007669"/>
    <property type="project" value="InterPro"/>
</dbReference>
<dbReference type="GO" id="GO:0042276">
    <property type="term" value="P:error-prone translesion synthesis"/>
    <property type="evidence" value="ECO:0007669"/>
    <property type="project" value="TreeGrafter"/>
</dbReference>
<protein>
    <recommendedName>
        <fullName evidence="6">DNA polymerase II subunit 2</fullName>
    </recommendedName>
</protein>
<evidence type="ECO:0000256" key="1">
    <source>
        <dbReference type="ARBA" id="ARBA00004123"/>
    </source>
</evidence>
<evidence type="ECO:0000256" key="2">
    <source>
        <dbReference type="ARBA" id="ARBA00009560"/>
    </source>
</evidence>
<comment type="similarity">
    <text evidence="2">Belongs to the DNA polymerase epsilon subunit B family.</text>
</comment>
<dbReference type="PANTHER" id="PTHR12708">
    <property type="entry name" value="DNA POLYMERASE EPSILON SUBUNIT B"/>
    <property type="match status" value="1"/>
</dbReference>
<keyword evidence="9" id="KW-1185">Reference proteome</keyword>
<evidence type="ECO:0000259" key="7">
    <source>
        <dbReference type="Pfam" id="PF04042"/>
    </source>
</evidence>
<sequence>MPYKITTGFFSENTIVLAEGEMLLDGMFQVKTCGFPPLEDRDKSSGLFSGIDFFGSGKLAKEETLRLAELETRAVNDMFVVLSDIWLDNEDTMKNLQTVLDGYENVEVVPSLFVFMGNFCSHPCNLSFSSYSTVRSQFGKLGQIIGAHHRLLEHSRFLFIPGPHDAGPSTVLPRPPLPNYLTEELQKHVPNALFLSNPCRIKFYTQEIVFFRQDLLYRMRRSCLMPPSSEETSDPFEHLVATITHQSHLCPLPLSIQPVIWNYDHCLHLYPTPHTIVLGDKSEQKAFNYTGITCFNPGSFSNDSTFVAYRPCTREVELSAL</sequence>
<dbReference type="AlphaFoldDB" id="A0AAD8HRA3"/>
<reference evidence="8" key="2">
    <citation type="submission" date="2023-05" db="EMBL/GenBank/DDBJ databases">
        <authorList>
            <person name="Schelkunov M.I."/>
        </authorList>
    </citation>
    <scope>NUCLEOTIDE SEQUENCE</scope>
    <source>
        <strain evidence="8">Hsosn_3</strain>
        <tissue evidence="8">Leaf</tissue>
    </source>
</reference>
<evidence type="ECO:0000256" key="5">
    <source>
        <dbReference type="ARBA" id="ARBA00023242"/>
    </source>
</evidence>
<feature type="domain" description="DNA polymerase alpha/delta/epsilon subunit B" evidence="7">
    <location>
        <begin position="79"/>
        <end position="284"/>
    </location>
</feature>
<dbReference type="Proteomes" id="UP001237642">
    <property type="component" value="Unassembled WGS sequence"/>
</dbReference>